<proteinExistence type="inferred from homology"/>
<feature type="transmembrane region" description="Helical" evidence="7">
    <location>
        <begin position="156"/>
        <end position="176"/>
    </location>
</feature>
<gene>
    <name evidence="9" type="ORF">GCM10022247_49060</name>
</gene>
<dbReference type="InterPro" id="IPR035906">
    <property type="entry name" value="MetI-like_sf"/>
</dbReference>
<evidence type="ECO:0000256" key="1">
    <source>
        <dbReference type="ARBA" id="ARBA00004651"/>
    </source>
</evidence>
<keyword evidence="3" id="KW-1003">Cell membrane</keyword>
<evidence type="ECO:0000256" key="4">
    <source>
        <dbReference type="ARBA" id="ARBA00022692"/>
    </source>
</evidence>
<comment type="caution">
    <text evidence="9">The sequence shown here is derived from an EMBL/GenBank/DDBJ whole genome shotgun (WGS) entry which is preliminary data.</text>
</comment>
<dbReference type="Proteomes" id="UP001501747">
    <property type="component" value="Unassembled WGS sequence"/>
</dbReference>
<sequence length="289" mass="31585">MKAHVHRPAGYRRTPAGVVTSVLRYLALGVAALLFLVPFYLLLRNGLATEAEIAAPDWKFFPDTLHWENFAELFADPSVPLLASLGNSVVVSVLQTIGQLLLCGLAGYGLARIPYRHADKVFYAIVATLMIPAAVTFVPSFVVVSSLGWLSDLRGLVIPGLFSGFTAFLFRQYFLAFPKELEEAARIDGLGYWGTFWRIVVPNSGNFIAALAVISFIGSWNAFLWPLVIAQDQSSWTVQVALSSFLTAQNLNVHQLFLAAAVSILPLVIVFVTLQRFLVRGVAETGIKG</sequence>
<evidence type="ECO:0000313" key="9">
    <source>
        <dbReference type="EMBL" id="GAA4019547.1"/>
    </source>
</evidence>
<accession>A0ABP7T1Z7</accession>
<dbReference type="PANTHER" id="PTHR43744:SF12">
    <property type="entry name" value="ABC TRANSPORTER PERMEASE PROTEIN MG189-RELATED"/>
    <property type="match status" value="1"/>
</dbReference>
<evidence type="ECO:0000256" key="7">
    <source>
        <dbReference type="RuleBase" id="RU363032"/>
    </source>
</evidence>
<comment type="subcellular location">
    <subcellularLocation>
        <location evidence="1 7">Cell membrane</location>
        <topology evidence="1 7">Multi-pass membrane protein</topology>
    </subcellularLocation>
</comment>
<keyword evidence="5 7" id="KW-1133">Transmembrane helix</keyword>
<reference evidence="10" key="1">
    <citation type="journal article" date="2019" name="Int. J. Syst. Evol. Microbiol.">
        <title>The Global Catalogue of Microorganisms (GCM) 10K type strain sequencing project: providing services to taxonomists for standard genome sequencing and annotation.</title>
        <authorList>
            <consortium name="The Broad Institute Genomics Platform"/>
            <consortium name="The Broad Institute Genome Sequencing Center for Infectious Disease"/>
            <person name="Wu L."/>
            <person name="Ma J."/>
        </authorList>
    </citation>
    <scope>NUCLEOTIDE SEQUENCE [LARGE SCALE GENOMIC DNA]</scope>
    <source>
        <strain evidence="10">JCM 17342</strain>
    </source>
</reference>
<evidence type="ECO:0000256" key="6">
    <source>
        <dbReference type="ARBA" id="ARBA00023136"/>
    </source>
</evidence>
<evidence type="ECO:0000256" key="3">
    <source>
        <dbReference type="ARBA" id="ARBA00022475"/>
    </source>
</evidence>
<dbReference type="EMBL" id="BAABAL010000018">
    <property type="protein sequence ID" value="GAA4019547.1"/>
    <property type="molecule type" value="Genomic_DNA"/>
</dbReference>
<feature type="transmembrane region" description="Helical" evidence="7">
    <location>
        <begin position="21"/>
        <end position="43"/>
    </location>
</feature>
<evidence type="ECO:0000259" key="8">
    <source>
        <dbReference type="PROSITE" id="PS50928"/>
    </source>
</evidence>
<name>A0ABP7T1Z7_9PSEU</name>
<dbReference type="Pfam" id="PF00528">
    <property type="entry name" value="BPD_transp_1"/>
    <property type="match status" value="1"/>
</dbReference>
<keyword evidence="2 7" id="KW-0813">Transport</keyword>
<feature type="domain" description="ABC transmembrane type-1" evidence="8">
    <location>
        <begin position="85"/>
        <end position="275"/>
    </location>
</feature>
<protein>
    <submittedName>
        <fullName evidence="9">Carbohydrate ABC transporter permease</fullName>
    </submittedName>
</protein>
<keyword evidence="6 7" id="KW-0472">Membrane</keyword>
<keyword evidence="4 7" id="KW-0812">Transmembrane</keyword>
<keyword evidence="10" id="KW-1185">Reference proteome</keyword>
<comment type="similarity">
    <text evidence="7">Belongs to the binding-protein-dependent transport system permease family.</text>
</comment>
<feature type="transmembrane region" description="Helical" evidence="7">
    <location>
        <begin position="89"/>
        <end position="110"/>
    </location>
</feature>
<evidence type="ECO:0000256" key="5">
    <source>
        <dbReference type="ARBA" id="ARBA00022989"/>
    </source>
</evidence>
<feature type="transmembrane region" description="Helical" evidence="7">
    <location>
        <begin position="256"/>
        <end position="279"/>
    </location>
</feature>
<feature type="transmembrane region" description="Helical" evidence="7">
    <location>
        <begin position="207"/>
        <end position="228"/>
    </location>
</feature>
<dbReference type="SUPFAM" id="SSF161098">
    <property type="entry name" value="MetI-like"/>
    <property type="match status" value="1"/>
</dbReference>
<dbReference type="PANTHER" id="PTHR43744">
    <property type="entry name" value="ABC TRANSPORTER PERMEASE PROTEIN MG189-RELATED-RELATED"/>
    <property type="match status" value="1"/>
</dbReference>
<dbReference type="InterPro" id="IPR000515">
    <property type="entry name" value="MetI-like"/>
</dbReference>
<dbReference type="Gene3D" id="1.10.3720.10">
    <property type="entry name" value="MetI-like"/>
    <property type="match status" value="1"/>
</dbReference>
<feature type="transmembrane region" description="Helical" evidence="7">
    <location>
        <begin position="122"/>
        <end position="150"/>
    </location>
</feature>
<dbReference type="PROSITE" id="PS50928">
    <property type="entry name" value="ABC_TM1"/>
    <property type="match status" value="1"/>
</dbReference>
<evidence type="ECO:0000313" key="10">
    <source>
        <dbReference type="Proteomes" id="UP001501747"/>
    </source>
</evidence>
<organism evidence="9 10">
    <name type="scientific">Allokutzneria multivorans</name>
    <dbReference type="NCBI Taxonomy" id="1142134"/>
    <lineage>
        <taxon>Bacteria</taxon>
        <taxon>Bacillati</taxon>
        <taxon>Actinomycetota</taxon>
        <taxon>Actinomycetes</taxon>
        <taxon>Pseudonocardiales</taxon>
        <taxon>Pseudonocardiaceae</taxon>
        <taxon>Allokutzneria</taxon>
    </lineage>
</organism>
<dbReference type="CDD" id="cd06261">
    <property type="entry name" value="TM_PBP2"/>
    <property type="match status" value="1"/>
</dbReference>
<evidence type="ECO:0000256" key="2">
    <source>
        <dbReference type="ARBA" id="ARBA00022448"/>
    </source>
</evidence>